<organism evidence="3 4">
    <name type="scientific">Grifola frondosa</name>
    <name type="common">Maitake</name>
    <name type="synonym">Polyporus frondosus</name>
    <dbReference type="NCBI Taxonomy" id="5627"/>
    <lineage>
        <taxon>Eukaryota</taxon>
        <taxon>Fungi</taxon>
        <taxon>Dikarya</taxon>
        <taxon>Basidiomycota</taxon>
        <taxon>Agaricomycotina</taxon>
        <taxon>Agaricomycetes</taxon>
        <taxon>Polyporales</taxon>
        <taxon>Grifolaceae</taxon>
        <taxon>Grifola</taxon>
    </lineage>
</organism>
<dbReference type="STRING" id="5627.A0A1C7LMH6"/>
<dbReference type="InterPro" id="IPR017441">
    <property type="entry name" value="Protein_kinase_ATP_BS"/>
</dbReference>
<evidence type="ECO:0000313" key="3">
    <source>
        <dbReference type="EMBL" id="OBZ65995.1"/>
    </source>
</evidence>
<keyword evidence="1" id="KW-0547">Nucleotide-binding</keyword>
<evidence type="ECO:0000256" key="2">
    <source>
        <dbReference type="SAM" id="MobiDB-lite"/>
    </source>
</evidence>
<protein>
    <recommendedName>
        <fullName evidence="5">Protein kinase domain-containing protein</fullName>
    </recommendedName>
</protein>
<keyword evidence="1" id="KW-0067">ATP-binding</keyword>
<sequence length="534" mass="60464">MQLCVTSLKCYTSFCTLHISLELCSSISPTILALNHRCAPWKIVKGGLLDAMINLENFPQSSWKHIQSCPSQIIPRPLMTIKDFTNRIITEDNLNTSVEPAPTVDSIELVSKAPEVGGCDAGTEGHRRDTEDVNDVGDAVTRCDRGNKETASVPVDVSAASEASSTSLDHTSDNKDGNESPSFRCPRYPDCEGAIWFDPLNLWSNMRYSGPFQLSFLTRAFLREIDTQLARFHSEQFFPDILMVHDPDNIANAGEYRKYMRVYPVLERDHKSRELGDASSPLVAHLYLDAKNRIGSGHHSYVHRTPLTTPLPMGSLSTVTVAAKTAFRKCGAHKLLTNEAQVYNSFPKELMDYFTWNFERPRRPLSATVPTFFGWYLPVMDDGTLFRADHVRCESKCEVDWPSPILLMEECGEPVRPAELNPDERVECFSLLLRLHEARITHGSFYARNILIEPGPLCLAPERRSFECPSFRTIDFGRAQCWERMVNDCKARTGDGKPERDYFLFDSDKELSKARDELHMPFDYDKRLPESASC</sequence>
<dbReference type="PROSITE" id="PS00107">
    <property type="entry name" value="PROTEIN_KINASE_ATP"/>
    <property type="match status" value="1"/>
</dbReference>
<dbReference type="AlphaFoldDB" id="A0A1C7LMH6"/>
<gene>
    <name evidence="3" type="ORF">A0H81_14031</name>
</gene>
<reference evidence="3 4" key="1">
    <citation type="submission" date="2016-03" db="EMBL/GenBank/DDBJ databases">
        <title>Whole genome sequencing of Grifola frondosa 9006-11.</title>
        <authorList>
            <person name="Min B."/>
            <person name="Park H."/>
            <person name="Kim J.-G."/>
            <person name="Cho H."/>
            <person name="Oh Y.-L."/>
            <person name="Kong W.-S."/>
            <person name="Choi I.-G."/>
        </authorList>
    </citation>
    <scope>NUCLEOTIDE SEQUENCE [LARGE SCALE GENOMIC DNA]</scope>
    <source>
        <strain evidence="3 4">9006-11</strain>
    </source>
</reference>
<accession>A0A1C7LMH6</accession>
<feature type="binding site" evidence="1">
    <location>
        <position position="324"/>
    </location>
    <ligand>
        <name>ATP</name>
        <dbReference type="ChEBI" id="CHEBI:30616"/>
    </ligand>
</feature>
<evidence type="ECO:0000313" key="4">
    <source>
        <dbReference type="Proteomes" id="UP000092993"/>
    </source>
</evidence>
<name>A0A1C7LMH6_GRIFR</name>
<comment type="caution">
    <text evidence="3">The sequence shown here is derived from an EMBL/GenBank/DDBJ whole genome shotgun (WGS) entry which is preliminary data.</text>
</comment>
<dbReference type="EMBL" id="LUGG01000035">
    <property type="protein sequence ID" value="OBZ65995.1"/>
    <property type="molecule type" value="Genomic_DNA"/>
</dbReference>
<evidence type="ECO:0000256" key="1">
    <source>
        <dbReference type="PROSITE-ProRule" id="PRU10141"/>
    </source>
</evidence>
<dbReference type="Proteomes" id="UP000092993">
    <property type="component" value="Unassembled WGS sequence"/>
</dbReference>
<keyword evidence="4" id="KW-1185">Reference proteome</keyword>
<dbReference type="OrthoDB" id="5327923at2759"/>
<evidence type="ECO:0008006" key="5">
    <source>
        <dbReference type="Google" id="ProtNLM"/>
    </source>
</evidence>
<feature type="region of interest" description="Disordered" evidence="2">
    <location>
        <begin position="118"/>
        <end position="184"/>
    </location>
</feature>
<proteinExistence type="predicted"/>
<dbReference type="GO" id="GO:0005524">
    <property type="term" value="F:ATP binding"/>
    <property type="evidence" value="ECO:0007669"/>
    <property type="project" value="UniProtKB-UniRule"/>
</dbReference>